<accession>A0A3A2ZQV2</accession>
<protein>
    <submittedName>
        <fullName evidence="1">F-box domain protein</fullName>
    </submittedName>
</protein>
<comment type="caution">
    <text evidence="1">The sequence shown here is derived from an EMBL/GenBank/DDBJ whole genome shotgun (WGS) entry which is preliminary data.</text>
</comment>
<dbReference type="Proteomes" id="UP000266188">
    <property type="component" value="Unassembled WGS sequence"/>
</dbReference>
<evidence type="ECO:0000313" key="2">
    <source>
        <dbReference type="Proteomes" id="UP000266188"/>
    </source>
</evidence>
<dbReference type="AlphaFoldDB" id="A0A3A2ZQV2"/>
<dbReference type="EMBL" id="MVGC01000402">
    <property type="protein sequence ID" value="RJE19471.1"/>
    <property type="molecule type" value="Genomic_DNA"/>
</dbReference>
<keyword evidence="2" id="KW-1185">Reference proteome</keyword>
<name>A0A3A2ZQV2_9EURO</name>
<sequence length="350" mass="40588">MPLQLSRIEQLPNEILDQIISYFSTDPPSYSRLRRLPSLGIASSNRKDLKNVSQVSSRFLALVRPFLFSHAFLDLHSETEFLSFISQNVLARYVLSIVVIGHDAPDHRRDLFWWRRVLRYLDPLRVTIIAPPAFIGAMLRMHGDADSWAFEIPLQSLHLRQDRRQRNFDKLIPFEEPSSLLSARTWTSFGFNEGSSLKPYNHYEYFHYKVPSIFNSLRNMESMRFWLDNVTSFQYVAVFPFYNHVHRVLEFVERIPNLQSFSVQLIPDQRDNVEIEAKGSMNPSDPWMEIESGYSIILNTLALSLGNTGSLQEFVAFDYNSLPAGPSGILWDTLDDTGWYHDGQGTWTRS</sequence>
<evidence type="ECO:0000313" key="1">
    <source>
        <dbReference type="EMBL" id="RJE19471.1"/>
    </source>
</evidence>
<dbReference type="STRING" id="2070753.A0A3A2ZQV2"/>
<organism evidence="1 2">
    <name type="scientific">Aspergillus sclerotialis</name>
    <dbReference type="NCBI Taxonomy" id="2070753"/>
    <lineage>
        <taxon>Eukaryota</taxon>
        <taxon>Fungi</taxon>
        <taxon>Dikarya</taxon>
        <taxon>Ascomycota</taxon>
        <taxon>Pezizomycotina</taxon>
        <taxon>Eurotiomycetes</taxon>
        <taxon>Eurotiomycetidae</taxon>
        <taxon>Eurotiales</taxon>
        <taxon>Aspergillaceae</taxon>
        <taxon>Aspergillus</taxon>
        <taxon>Aspergillus subgen. Polypaecilum</taxon>
    </lineage>
</organism>
<gene>
    <name evidence="1" type="ORF">PHISCL_08191</name>
</gene>
<dbReference type="OrthoDB" id="5296720at2759"/>
<proteinExistence type="predicted"/>
<reference evidence="2" key="1">
    <citation type="submission" date="2017-02" db="EMBL/GenBank/DDBJ databases">
        <authorList>
            <person name="Tafer H."/>
            <person name="Lopandic K."/>
        </authorList>
    </citation>
    <scope>NUCLEOTIDE SEQUENCE [LARGE SCALE GENOMIC DNA]</scope>
    <source>
        <strain evidence="2">CBS 366.77</strain>
    </source>
</reference>